<accession>A0A081BXM2</accession>
<keyword evidence="3" id="KW-1185">Reference proteome</keyword>
<evidence type="ECO:0000259" key="1">
    <source>
        <dbReference type="Pfam" id="PF04015"/>
    </source>
</evidence>
<evidence type="ECO:0000313" key="2">
    <source>
        <dbReference type="EMBL" id="GAK57077.1"/>
    </source>
</evidence>
<feature type="domain" description="DUF362" evidence="1">
    <location>
        <begin position="35"/>
        <end position="231"/>
    </location>
</feature>
<dbReference type="InterPro" id="IPR007160">
    <property type="entry name" value="DUF362"/>
</dbReference>
<gene>
    <name evidence="2" type="ORF">U27_04041</name>
</gene>
<dbReference type="HOGENOM" id="CLU_047797_1_0_0"/>
<dbReference type="EMBL" id="DF820465">
    <property type="protein sequence ID" value="GAK57077.1"/>
    <property type="molecule type" value="Genomic_DNA"/>
</dbReference>
<organism evidence="2">
    <name type="scientific">Vecturithrix granuli</name>
    <dbReference type="NCBI Taxonomy" id="1499967"/>
    <lineage>
        <taxon>Bacteria</taxon>
        <taxon>Candidatus Moduliflexota</taxon>
        <taxon>Candidatus Vecturitrichia</taxon>
        <taxon>Candidatus Vecturitrichales</taxon>
        <taxon>Candidatus Vecturitrichaceae</taxon>
        <taxon>Candidatus Vecturithrix</taxon>
    </lineage>
</organism>
<proteinExistence type="predicted"/>
<name>A0A081BXM2_VECG1</name>
<sequence>MGKVHVIYGNTAHTMVQRLLTTTGVLSSIQPDDAVVIKPNLVVSRRNWQGVNTDPRVVTALVEMLKQQGVSRITVADGSGMGYNATQAFAVCGYQEMAKRYGLKLVDLERDRFVAKSVPIDGPFRSLEIAQTVLECDVLINVPIMKAHSFTRITCALKNLKGVMPRALKTRFHSVDLSRAIVQLNSVLRPDLILVDGLQGDLSSETGQTPVKMERLLLGMNPVEVDSVVADMLGYAPRSIQHIAYSADAGLGTCDLNSIEVMSLNQPTTQVHFQAPVHHSRRFPCQIVAEGACCTCMGNLIFALERLQEQRLLSKQQTFLVGQQAQVPVHGKGMTIAVGQCAVKNSQADVCIDVCPPSAGIIYRRVASALKNN</sequence>
<dbReference type="AlphaFoldDB" id="A0A081BXM2"/>
<reference evidence="2" key="1">
    <citation type="journal article" date="2015" name="PeerJ">
        <title>First genomic representation of candidate bacterial phylum KSB3 points to enhanced environmental sensing as a trigger of wastewater bulking.</title>
        <authorList>
            <person name="Sekiguchi Y."/>
            <person name="Ohashi A."/>
            <person name="Parks D.H."/>
            <person name="Yamauchi T."/>
            <person name="Tyson G.W."/>
            <person name="Hugenholtz P."/>
        </authorList>
    </citation>
    <scope>NUCLEOTIDE SEQUENCE [LARGE SCALE GENOMIC DNA]</scope>
</reference>
<dbReference type="eggNOG" id="COG2006">
    <property type="taxonomic scope" value="Bacteria"/>
</dbReference>
<dbReference type="STRING" id="1499967.U27_04041"/>
<dbReference type="Pfam" id="PF04015">
    <property type="entry name" value="DUF362"/>
    <property type="match status" value="1"/>
</dbReference>
<evidence type="ECO:0000313" key="3">
    <source>
        <dbReference type="Proteomes" id="UP000030661"/>
    </source>
</evidence>
<dbReference type="Proteomes" id="UP000030661">
    <property type="component" value="Unassembled WGS sequence"/>
</dbReference>
<protein>
    <recommendedName>
        <fullName evidence="1">DUF362 domain-containing protein</fullName>
    </recommendedName>
</protein>